<reference evidence="5 6" key="1">
    <citation type="submission" date="2019-03" db="EMBL/GenBank/DDBJ databases">
        <title>The genome sequence of a newly discovered highly antifungal drug resistant Aspergillus species, Aspergillus tanneri NIH 1004.</title>
        <authorList>
            <person name="Mounaud S."/>
            <person name="Singh I."/>
            <person name="Joardar V."/>
            <person name="Pakala S."/>
            <person name="Pakala S."/>
            <person name="Venepally P."/>
            <person name="Hoover J."/>
            <person name="Nierman W."/>
            <person name="Chung J."/>
            <person name="Losada L."/>
        </authorList>
    </citation>
    <scope>NUCLEOTIDE SEQUENCE [LARGE SCALE GENOMIC DNA]</scope>
    <source>
        <strain evidence="5 6">NIH1004</strain>
    </source>
</reference>
<evidence type="ECO:0000256" key="3">
    <source>
        <dbReference type="ARBA" id="ARBA00023239"/>
    </source>
</evidence>
<dbReference type="InterPro" id="IPR050251">
    <property type="entry name" value="HpcH-HpaI_aldolase"/>
</dbReference>
<dbReference type="GO" id="GO:0016832">
    <property type="term" value="F:aldehyde-lyase activity"/>
    <property type="evidence" value="ECO:0007669"/>
    <property type="project" value="TreeGrafter"/>
</dbReference>
<gene>
    <name evidence="5" type="ORF">EYZ11_012030</name>
</gene>
<dbReference type="Proteomes" id="UP000308092">
    <property type="component" value="Unassembled WGS sequence"/>
</dbReference>
<accession>A0A4S3J1A2</accession>
<evidence type="ECO:0000259" key="4">
    <source>
        <dbReference type="Pfam" id="PF03328"/>
    </source>
</evidence>
<dbReference type="GO" id="GO:0046872">
    <property type="term" value="F:metal ion binding"/>
    <property type="evidence" value="ECO:0007669"/>
    <property type="project" value="UniProtKB-KW"/>
</dbReference>
<dbReference type="Gene3D" id="3.20.20.60">
    <property type="entry name" value="Phosphoenolpyruvate-binding domains"/>
    <property type="match status" value="1"/>
</dbReference>
<evidence type="ECO:0000313" key="6">
    <source>
        <dbReference type="Proteomes" id="UP000308092"/>
    </source>
</evidence>
<comment type="caution">
    <text evidence="5">The sequence shown here is derived from an EMBL/GenBank/DDBJ whole genome shotgun (WGS) entry which is preliminary data.</text>
</comment>
<dbReference type="SUPFAM" id="SSF51621">
    <property type="entry name" value="Phosphoenolpyruvate/pyruvate domain"/>
    <property type="match status" value="1"/>
</dbReference>
<dbReference type="InterPro" id="IPR015813">
    <property type="entry name" value="Pyrv/PenolPyrv_kinase-like_dom"/>
</dbReference>
<keyword evidence="3" id="KW-0456">Lyase</keyword>
<evidence type="ECO:0000256" key="2">
    <source>
        <dbReference type="ARBA" id="ARBA00022723"/>
    </source>
</evidence>
<dbReference type="InterPro" id="IPR040442">
    <property type="entry name" value="Pyrv_kinase-like_dom_sf"/>
</dbReference>
<dbReference type="AlphaFoldDB" id="A0A4S3J1A2"/>
<dbReference type="Pfam" id="PF03328">
    <property type="entry name" value="HpcH_HpaI"/>
    <property type="match status" value="1"/>
</dbReference>
<dbReference type="EMBL" id="SOSA01000825">
    <property type="protein sequence ID" value="THC88520.1"/>
    <property type="molecule type" value="Genomic_DNA"/>
</dbReference>
<dbReference type="InterPro" id="IPR005000">
    <property type="entry name" value="Aldolase/citrate-lyase_domain"/>
</dbReference>
<protein>
    <recommendedName>
        <fullName evidence="4">HpcH/HpaI aldolase/citrate lyase domain-containing protein</fullName>
    </recommendedName>
</protein>
<evidence type="ECO:0000313" key="5">
    <source>
        <dbReference type="EMBL" id="THC88520.1"/>
    </source>
</evidence>
<evidence type="ECO:0000256" key="1">
    <source>
        <dbReference type="ARBA" id="ARBA00005568"/>
    </source>
</evidence>
<organism evidence="5 6">
    <name type="scientific">Aspergillus tanneri</name>
    <dbReference type="NCBI Taxonomy" id="1220188"/>
    <lineage>
        <taxon>Eukaryota</taxon>
        <taxon>Fungi</taxon>
        <taxon>Dikarya</taxon>
        <taxon>Ascomycota</taxon>
        <taxon>Pezizomycotina</taxon>
        <taxon>Eurotiomycetes</taxon>
        <taxon>Eurotiomycetidae</taxon>
        <taxon>Eurotiales</taxon>
        <taxon>Aspergillaceae</taxon>
        <taxon>Aspergillus</taxon>
        <taxon>Aspergillus subgen. Circumdati</taxon>
    </lineage>
</organism>
<dbReference type="PANTHER" id="PTHR30502">
    <property type="entry name" value="2-KETO-3-DEOXY-L-RHAMNONATE ALDOLASE"/>
    <property type="match status" value="1"/>
</dbReference>
<sequence length="206" mass="21777">MERPAGIYKALGVKAFPSVDLVLMAKLAGLLPLVRIPDESGDGFVQRVLDGGAKGGTRSITPSLLPGGGQGLTPDNIGKLLEKDEAFAIAMIENKEALDNIDEIASVPGLDLMLVGSMDMTADLGILGQWDNPLYQTVLQDVSAAAQRNGKLWGMSGLFGRPDKFKDPIQRLGVNLVVGAIDRGLVLNGAKANVEVLRRSEANSND</sequence>
<proteinExistence type="inferred from homology"/>
<dbReference type="PANTHER" id="PTHR30502:SF0">
    <property type="entry name" value="PHOSPHOENOLPYRUVATE CARBOXYLASE FAMILY PROTEIN"/>
    <property type="match status" value="1"/>
</dbReference>
<dbReference type="GO" id="GO:0005737">
    <property type="term" value="C:cytoplasm"/>
    <property type="evidence" value="ECO:0007669"/>
    <property type="project" value="TreeGrafter"/>
</dbReference>
<keyword evidence="2" id="KW-0479">Metal-binding</keyword>
<feature type="domain" description="HpcH/HpaI aldolase/citrate lyase" evidence="4">
    <location>
        <begin position="82"/>
        <end position="150"/>
    </location>
</feature>
<dbReference type="VEuPathDB" id="FungiDB:EYZ11_012030"/>
<dbReference type="STRING" id="1220188.A0A4S3J1A2"/>
<name>A0A4S3J1A2_9EURO</name>
<comment type="similarity">
    <text evidence="1">Belongs to the HpcH/HpaI aldolase family.</text>
</comment>
<keyword evidence="6" id="KW-1185">Reference proteome</keyword>